<name>A0ABR9WYD0_9RHOB</name>
<dbReference type="InterPro" id="IPR001343">
    <property type="entry name" value="Hemolysn_Ca-bd"/>
</dbReference>
<accession>A0ABR9WYD0</accession>
<dbReference type="SUPFAM" id="SSF51120">
    <property type="entry name" value="beta-Roll"/>
    <property type="match status" value="1"/>
</dbReference>
<evidence type="ECO:0008006" key="5">
    <source>
        <dbReference type="Google" id="ProtNLM"/>
    </source>
</evidence>
<gene>
    <name evidence="3" type="ORF">IQ782_05650</name>
</gene>
<evidence type="ECO:0000256" key="1">
    <source>
        <dbReference type="ARBA" id="ARBA00004613"/>
    </source>
</evidence>
<dbReference type="InterPro" id="IPR050557">
    <property type="entry name" value="RTX_toxin/Mannuronan_C5-epim"/>
</dbReference>
<dbReference type="EMBL" id="JADFFK010000003">
    <property type="protein sequence ID" value="MBE9636315.1"/>
    <property type="molecule type" value="Genomic_DNA"/>
</dbReference>
<dbReference type="Gene3D" id="2.60.120.380">
    <property type="match status" value="3"/>
</dbReference>
<dbReference type="PANTHER" id="PTHR38340">
    <property type="entry name" value="S-LAYER PROTEIN"/>
    <property type="match status" value="1"/>
</dbReference>
<evidence type="ECO:0000313" key="4">
    <source>
        <dbReference type="Proteomes" id="UP000607796"/>
    </source>
</evidence>
<protein>
    <recommendedName>
        <fullName evidence="5">Hemolysin-type calcium-binding repeat-containing protein</fullName>
    </recommendedName>
</protein>
<sequence>MGLYDLKLGYMDESDGVSRMEIFVNGTLVAAFNWSKWPSSDTVTRTAKTEYLLAGLALAPGDEITLRGARDGGEPLRTDYLVLTDRLTTVTGSNGADLLRGSAADERVLGLGGADRIFALGGEDLIFAGAGDDTVRSGEGDDTIVGGAGRDVIYTGAGRDMVVLTDLAAFDKLYDFEVGVDSLRVQIKGITSDDLYLHKWRLMARTDVGDMRLAIIPDACAKQATVADLLQPEVPADASTLHSLVFGEEVKSEISFAEDTDWFRFEAEAGKFYAFTLAGDPEAAAALGMPAIALRAGDGTVLGSSNDSGVPVAQLPYLASASGTFFVEASDLYGGGMGSYTLSVVLAEDLDSIPGDASTPADLGAGGELQSDLGYPGDVDWIRAELKAGSLYRADLYSEAGTNPYLSLLDASGEVLARDYGGQWATLYHRAATDIEVFLQVTADFGHEAGTGVGPYRLTLALADDIDPIAEDATTSTTLLPGEPLRSDIGYAGDEDWLRVELKGGQSYRFDLVGVADRDDPLAYPELGLYGTDGMQIAAAQGEADGAAQLWYTPETDELVFAAVRSEYSIFTGDYLLSVA</sequence>
<dbReference type="PANTHER" id="PTHR38340:SF1">
    <property type="entry name" value="S-LAYER PROTEIN"/>
    <property type="match status" value="1"/>
</dbReference>
<reference evidence="3 4" key="1">
    <citation type="journal article" date="2021" name="Int. J. Syst. Evol. Microbiol.">
        <title>Salipiger mangrovisoli sp. nov., isolated from mangrove soil and the proposal for the reclassification of Paraphaeobacter pallidus as Salipiger pallidus comb. nov.</title>
        <authorList>
            <person name="Du J."/>
            <person name="Liu Y."/>
            <person name="Pei T."/>
            <person name="Deng M.R."/>
            <person name="Zhu H."/>
        </authorList>
    </citation>
    <scope>NUCLEOTIDE SEQUENCE [LARGE SCALE GENOMIC DNA]</scope>
    <source>
        <strain evidence="3 4">6D45A</strain>
    </source>
</reference>
<dbReference type="Proteomes" id="UP000607796">
    <property type="component" value="Unassembled WGS sequence"/>
</dbReference>
<comment type="subcellular location">
    <subcellularLocation>
        <location evidence="1">Secreted</location>
    </subcellularLocation>
</comment>
<evidence type="ECO:0000313" key="3">
    <source>
        <dbReference type="EMBL" id="MBE9636315.1"/>
    </source>
</evidence>
<comment type="caution">
    <text evidence="3">The sequence shown here is derived from an EMBL/GenBank/DDBJ whole genome shotgun (WGS) entry which is preliminary data.</text>
</comment>
<dbReference type="InterPro" id="IPR011049">
    <property type="entry name" value="Serralysin-like_metalloprot_C"/>
</dbReference>
<dbReference type="Pfam" id="PF00353">
    <property type="entry name" value="HemolysinCabind"/>
    <property type="match status" value="1"/>
</dbReference>
<keyword evidence="4" id="KW-1185">Reference proteome</keyword>
<dbReference type="Gene3D" id="2.150.10.10">
    <property type="entry name" value="Serralysin-like metalloprotease, C-terminal"/>
    <property type="match status" value="1"/>
</dbReference>
<dbReference type="RefSeq" id="WP_194133641.1">
    <property type="nucleotide sequence ID" value="NZ_JADFFK010000003.1"/>
</dbReference>
<evidence type="ECO:0000256" key="2">
    <source>
        <dbReference type="ARBA" id="ARBA00022525"/>
    </source>
</evidence>
<keyword evidence="2" id="KW-0964">Secreted</keyword>
<proteinExistence type="predicted"/>
<organism evidence="3 4">
    <name type="scientific">Salipiger mangrovisoli</name>
    <dbReference type="NCBI Taxonomy" id="2865933"/>
    <lineage>
        <taxon>Bacteria</taxon>
        <taxon>Pseudomonadati</taxon>
        <taxon>Pseudomonadota</taxon>
        <taxon>Alphaproteobacteria</taxon>
        <taxon>Rhodobacterales</taxon>
        <taxon>Roseobacteraceae</taxon>
        <taxon>Salipiger</taxon>
    </lineage>
</organism>